<protein>
    <submittedName>
        <fullName evidence="1">Uncharacterized protein</fullName>
    </submittedName>
</protein>
<evidence type="ECO:0000313" key="2">
    <source>
        <dbReference type="Proteomes" id="UP000239326"/>
    </source>
</evidence>
<name>A0A2S0N3L0_9BURK</name>
<dbReference type="EMBL" id="CP027669">
    <property type="protein sequence ID" value="AVO42607.1"/>
    <property type="molecule type" value="Genomic_DNA"/>
</dbReference>
<reference evidence="1 2" key="1">
    <citation type="submission" date="2018-03" db="EMBL/GenBank/DDBJ databases">
        <title>Genome sequencing of Simplicispira sp.</title>
        <authorList>
            <person name="Kim S.-J."/>
            <person name="Heo J."/>
            <person name="Kwon S.-W."/>
        </authorList>
    </citation>
    <scope>NUCLEOTIDE SEQUENCE [LARGE SCALE GENOMIC DNA]</scope>
    <source>
        <strain evidence="1 2">SC1-8</strain>
    </source>
</reference>
<sequence>MSTSLRRQAWSRSPQPLLSQRCAPQVGGRRQRCGAALARRPLVWAAPVSCALCYWALHVALKCQRI</sequence>
<organism evidence="1 2">
    <name type="scientific">Simplicispira suum</name>
    <dbReference type="NCBI Taxonomy" id="2109915"/>
    <lineage>
        <taxon>Bacteria</taxon>
        <taxon>Pseudomonadati</taxon>
        <taxon>Pseudomonadota</taxon>
        <taxon>Betaproteobacteria</taxon>
        <taxon>Burkholderiales</taxon>
        <taxon>Comamonadaceae</taxon>
        <taxon>Simplicispira</taxon>
    </lineage>
</organism>
<keyword evidence="2" id="KW-1185">Reference proteome</keyword>
<dbReference type="AlphaFoldDB" id="A0A2S0N3L0"/>
<proteinExistence type="predicted"/>
<accession>A0A2S0N3L0</accession>
<dbReference type="Proteomes" id="UP000239326">
    <property type="component" value="Chromosome"/>
</dbReference>
<dbReference type="KEGG" id="simp:C6571_16060"/>
<gene>
    <name evidence="1" type="ORF">C6571_16060</name>
</gene>
<evidence type="ECO:0000313" key="1">
    <source>
        <dbReference type="EMBL" id="AVO42607.1"/>
    </source>
</evidence>